<proteinExistence type="predicted"/>
<accession>A0A9P5ZLW2</accession>
<feature type="region of interest" description="Disordered" evidence="1">
    <location>
        <begin position="237"/>
        <end position="351"/>
    </location>
</feature>
<feature type="non-terminal residue" evidence="3">
    <location>
        <position position="465"/>
    </location>
</feature>
<feature type="compositionally biased region" description="Low complexity" evidence="1">
    <location>
        <begin position="268"/>
        <end position="287"/>
    </location>
</feature>
<comment type="caution">
    <text evidence="3">The sequence shown here is derived from an EMBL/GenBank/DDBJ whole genome shotgun (WGS) entry which is preliminary data.</text>
</comment>
<dbReference type="EMBL" id="MU154671">
    <property type="protein sequence ID" value="KAF9489448.1"/>
    <property type="molecule type" value="Genomic_DNA"/>
</dbReference>
<feature type="compositionally biased region" description="Basic residues" evidence="1">
    <location>
        <begin position="328"/>
        <end position="344"/>
    </location>
</feature>
<keyword evidence="2" id="KW-0812">Transmembrane</keyword>
<organism evidence="3 4">
    <name type="scientific">Pleurotus eryngii</name>
    <name type="common">Boletus of the steppes</name>
    <dbReference type="NCBI Taxonomy" id="5323"/>
    <lineage>
        <taxon>Eukaryota</taxon>
        <taxon>Fungi</taxon>
        <taxon>Dikarya</taxon>
        <taxon>Basidiomycota</taxon>
        <taxon>Agaricomycotina</taxon>
        <taxon>Agaricomycetes</taxon>
        <taxon>Agaricomycetidae</taxon>
        <taxon>Agaricales</taxon>
        <taxon>Pleurotineae</taxon>
        <taxon>Pleurotaceae</taxon>
        <taxon>Pleurotus</taxon>
    </lineage>
</organism>
<keyword evidence="2" id="KW-0472">Membrane</keyword>
<evidence type="ECO:0000256" key="1">
    <source>
        <dbReference type="SAM" id="MobiDB-lite"/>
    </source>
</evidence>
<name>A0A9P5ZLW2_PLEER</name>
<feature type="compositionally biased region" description="Polar residues" evidence="1">
    <location>
        <begin position="249"/>
        <end position="260"/>
    </location>
</feature>
<evidence type="ECO:0000313" key="3">
    <source>
        <dbReference type="EMBL" id="KAF9489448.1"/>
    </source>
</evidence>
<evidence type="ECO:0000313" key="4">
    <source>
        <dbReference type="Proteomes" id="UP000807025"/>
    </source>
</evidence>
<protein>
    <submittedName>
        <fullName evidence="3">Uncharacterized protein</fullName>
    </submittedName>
</protein>
<dbReference type="AlphaFoldDB" id="A0A9P5ZLW2"/>
<feature type="compositionally biased region" description="Low complexity" evidence="1">
    <location>
        <begin position="1"/>
        <end position="17"/>
    </location>
</feature>
<keyword evidence="4" id="KW-1185">Reference proteome</keyword>
<feature type="compositionally biased region" description="Low complexity" evidence="1">
    <location>
        <begin position="310"/>
        <end position="324"/>
    </location>
</feature>
<feature type="region of interest" description="Disordered" evidence="1">
    <location>
        <begin position="1"/>
        <end position="25"/>
    </location>
</feature>
<reference evidence="3" key="1">
    <citation type="submission" date="2020-11" db="EMBL/GenBank/DDBJ databases">
        <authorList>
            <consortium name="DOE Joint Genome Institute"/>
            <person name="Ahrendt S."/>
            <person name="Riley R."/>
            <person name="Andreopoulos W."/>
            <person name="Labutti K."/>
            <person name="Pangilinan J."/>
            <person name="Ruiz-Duenas F.J."/>
            <person name="Barrasa J.M."/>
            <person name="Sanchez-Garcia M."/>
            <person name="Camarero S."/>
            <person name="Miyauchi S."/>
            <person name="Serrano A."/>
            <person name="Linde D."/>
            <person name="Babiker R."/>
            <person name="Drula E."/>
            <person name="Ayuso-Fernandez I."/>
            <person name="Pacheco R."/>
            <person name="Padilla G."/>
            <person name="Ferreira P."/>
            <person name="Barriuso J."/>
            <person name="Kellner H."/>
            <person name="Castanera R."/>
            <person name="Alfaro M."/>
            <person name="Ramirez L."/>
            <person name="Pisabarro A.G."/>
            <person name="Kuo A."/>
            <person name="Tritt A."/>
            <person name="Lipzen A."/>
            <person name="He G."/>
            <person name="Yan M."/>
            <person name="Ng V."/>
            <person name="Cullen D."/>
            <person name="Martin F."/>
            <person name="Rosso M.-N."/>
            <person name="Henrissat B."/>
            <person name="Hibbett D."/>
            <person name="Martinez A.T."/>
            <person name="Grigoriev I.V."/>
        </authorList>
    </citation>
    <scope>NUCLEOTIDE SEQUENCE</scope>
    <source>
        <strain evidence="3">ATCC 90797</strain>
    </source>
</reference>
<keyword evidence="2" id="KW-1133">Transmembrane helix</keyword>
<sequence length="465" mass="50912">MANPASASAAVSPTTMSGPSSPNTATLRSMYNRAAKAFLNRDISLTNSLLHSAFSLISPSPTSPSSNTDPLDSQRRKWDILRITMETTLYASPRNPTDPIPQDLRELLIQTPHSLVQSMYARSLELFTPAVDGQHKRDSAYLPSQVLVTLIYSTLKLECPEVGRKFIEEWLARWGLIELDTKEDGGYDKVVELYCLQVLPKVQDWAYAREFLDYETQLGKEKRETSLHALHEQYLKSLVPPEPGPPKPTTNGSATPNGNGHANRRSHSPAPSATSTSSSLSTTSTHTAMPSTPRDLRNGRPALQRQRNGSSASLSSTDSTATATPRGQQRRSSSRRSPSHHSSSHRSSVSAALPFRSHIQTQQVEVHPPSAYSLVKAFLQPYFTTSKFTTFFVLFIIFPLVSLFFRVRGRRKIVGSGPRGTAGIATADLVRKRLQAAEGAGMVGRAWGEVVRAVLDTVKMGGSGL</sequence>
<dbReference type="OrthoDB" id="3981028at2759"/>
<evidence type="ECO:0000256" key="2">
    <source>
        <dbReference type="SAM" id="Phobius"/>
    </source>
</evidence>
<gene>
    <name evidence="3" type="ORF">BDN71DRAFT_1456155</name>
</gene>
<dbReference type="Proteomes" id="UP000807025">
    <property type="component" value="Unassembled WGS sequence"/>
</dbReference>
<feature type="transmembrane region" description="Helical" evidence="2">
    <location>
        <begin position="388"/>
        <end position="405"/>
    </location>
</feature>